<dbReference type="EMBL" id="JR040170">
    <property type="protein sequence ID" value="AEY59008.1"/>
    <property type="molecule type" value="mRNA"/>
</dbReference>
<accession>V9ICZ5</accession>
<protein>
    <submittedName>
        <fullName evidence="2">Protein unc-50</fullName>
    </submittedName>
</protein>
<gene>
    <name evidence="2" type="ORF">ACCB01674.1</name>
</gene>
<feature type="compositionally biased region" description="Polar residues" evidence="1">
    <location>
        <begin position="1"/>
        <end position="24"/>
    </location>
</feature>
<dbReference type="InterPro" id="IPR007881">
    <property type="entry name" value="UNC-50"/>
</dbReference>
<sequence length="74" mass="8646">MKYSTSPPVSRCNSPGPSETNSNLPMPVTYRQDCMGAATKCYKYLRKLLKFEQMDFEFALWQMIFFIYITTKSI</sequence>
<evidence type="ECO:0000256" key="1">
    <source>
        <dbReference type="SAM" id="MobiDB-lite"/>
    </source>
</evidence>
<reference evidence="2" key="1">
    <citation type="submission" date="2011-11" db="EMBL/GenBank/DDBJ databases">
        <title>Decoding the brain transcriptome of the Eastern honeybee (Apis cerana) based on pyrosequencing.</title>
        <authorList>
            <person name="Sun L."/>
            <person name="Zheng H."/>
            <person name="Wang Y."/>
            <person name="Xie X."/>
            <person name="Zhu Y."/>
            <person name="Gu W."/>
            <person name="Wang S."/>
        </authorList>
    </citation>
    <scope>NUCLEOTIDE SEQUENCE</scope>
    <source>
        <tissue evidence="2">Brain</tissue>
    </source>
</reference>
<proteinExistence type="evidence at transcript level"/>
<dbReference type="Pfam" id="PF05216">
    <property type="entry name" value="UNC-50"/>
    <property type="match status" value="1"/>
</dbReference>
<dbReference type="AlphaFoldDB" id="V9ICZ5"/>
<name>V9ICZ5_APICE</name>
<evidence type="ECO:0000313" key="2">
    <source>
        <dbReference type="EMBL" id="AEY59008.1"/>
    </source>
</evidence>
<feature type="region of interest" description="Disordered" evidence="1">
    <location>
        <begin position="1"/>
        <end position="25"/>
    </location>
</feature>
<organism evidence="2">
    <name type="scientific">Apis cerana</name>
    <name type="common">Indian honeybee</name>
    <dbReference type="NCBI Taxonomy" id="7461"/>
    <lineage>
        <taxon>Eukaryota</taxon>
        <taxon>Metazoa</taxon>
        <taxon>Ecdysozoa</taxon>
        <taxon>Arthropoda</taxon>
        <taxon>Hexapoda</taxon>
        <taxon>Insecta</taxon>
        <taxon>Pterygota</taxon>
        <taxon>Neoptera</taxon>
        <taxon>Endopterygota</taxon>
        <taxon>Hymenoptera</taxon>
        <taxon>Apocrita</taxon>
        <taxon>Aculeata</taxon>
        <taxon>Apoidea</taxon>
        <taxon>Anthophila</taxon>
        <taxon>Apidae</taxon>
        <taxon>Apis</taxon>
    </lineage>
</organism>